<keyword evidence="2" id="KW-1185">Reference proteome</keyword>
<proteinExistence type="predicted"/>
<protein>
    <submittedName>
        <fullName evidence="1">XisI protein</fullName>
    </submittedName>
</protein>
<dbReference type="InterPro" id="IPR014968">
    <property type="entry name" value="XisI"/>
</dbReference>
<dbReference type="CDD" id="cd16382">
    <property type="entry name" value="XisI-like"/>
    <property type="match status" value="1"/>
</dbReference>
<dbReference type="SUPFAM" id="SSF143847">
    <property type="entry name" value="XisI-like"/>
    <property type="match status" value="1"/>
</dbReference>
<dbReference type="InterPro" id="IPR035943">
    <property type="entry name" value="XisI-like_sf"/>
</dbReference>
<dbReference type="Gene3D" id="3.30.310.110">
    <property type="entry name" value="XisI-like"/>
    <property type="match status" value="1"/>
</dbReference>
<comment type="caution">
    <text evidence="1">The sequence shown here is derived from an EMBL/GenBank/DDBJ whole genome shotgun (WGS) entry which is preliminary data.</text>
</comment>
<dbReference type="Proteomes" id="UP001576774">
    <property type="component" value="Unassembled WGS sequence"/>
</dbReference>
<sequence>MDKLVHYRHCIEKLLLEYEKSPPVNGEIEVEVVFDKKRDRYLIIDLGWNQDRRVYNCFIHLDIKNGKIWIQRNQTDKSIAEELVEMGIPKEDIVFGLQPPYLREYTGFGVA</sequence>
<reference evidence="1 2" key="1">
    <citation type="submission" date="2024-09" db="EMBL/GenBank/DDBJ databases">
        <title>Floridaenema gen nov. (Aerosakkonemataceae, Aerosakkonematales ord. nov., Cyanobacteria) from benthic tropical and subtropical fresh waters, with the description of four new species.</title>
        <authorList>
            <person name="Moretto J.A."/>
            <person name="Berthold D.E."/>
            <person name="Lefler F.W."/>
            <person name="Huang I.-S."/>
            <person name="Laughinghouse H. IV."/>
        </authorList>
    </citation>
    <scope>NUCLEOTIDE SEQUENCE [LARGE SCALE GENOMIC DNA]</scope>
    <source>
        <strain evidence="1 2">BLCC-F46</strain>
    </source>
</reference>
<gene>
    <name evidence="1" type="ORF">ACE1CC_35770</name>
</gene>
<dbReference type="Pfam" id="PF08869">
    <property type="entry name" value="XisI"/>
    <property type="match status" value="1"/>
</dbReference>
<evidence type="ECO:0000313" key="1">
    <source>
        <dbReference type="EMBL" id="MFB2882236.1"/>
    </source>
</evidence>
<organism evidence="1 2">
    <name type="scientific">Floridaenema aerugineum BLCC-F46</name>
    <dbReference type="NCBI Taxonomy" id="3153654"/>
    <lineage>
        <taxon>Bacteria</taxon>
        <taxon>Bacillati</taxon>
        <taxon>Cyanobacteriota</taxon>
        <taxon>Cyanophyceae</taxon>
        <taxon>Oscillatoriophycideae</taxon>
        <taxon>Aerosakkonematales</taxon>
        <taxon>Aerosakkonemataceae</taxon>
        <taxon>Floridanema</taxon>
        <taxon>Floridanema aerugineum</taxon>
    </lineage>
</organism>
<name>A0ABV4XJ47_9CYAN</name>
<dbReference type="EMBL" id="JBHFNQ010000260">
    <property type="protein sequence ID" value="MFB2882236.1"/>
    <property type="molecule type" value="Genomic_DNA"/>
</dbReference>
<evidence type="ECO:0000313" key="2">
    <source>
        <dbReference type="Proteomes" id="UP001576774"/>
    </source>
</evidence>
<accession>A0ABV4XJ47</accession>
<dbReference type="RefSeq" id="WP_413275191.1">
    <property type="nucleotide sequence ID" value="NZ_JBHFNQ010000260.1"/>
</dbReference>